<dbReference type="GO" id="GO:0005886">
    <property type="term" value="C:plasma membrane"/>
    <property type="evidence" value="ECO:0007669"/>
    <property type="project" value="UniProtKB-SubCell"/>
</dbReference>
<gene>
    <name evidence="9" type="primary">mreD</name>
    <name evidence="9" type="ORF">SSV_2200</name>
</gene>
<evidence type="ECO:0000313" key="10">
    <source>
        <dbReference type="Proteomes" id="UP000183504"/>
    </source>
</evidence>
<evidence type="ECO:0000256" key="7">
    <source>
        <dbReference type="ARBA" id="ARBA00023136"/>
    </source>
</evidence>
<proteinExistence type="inferred from homology"/>
<feature type="transmembrane region" description="Helical" evidence="8">
    <location>
        <begin position="38"/>
        <end position="54"/>
    </location>
</feature>
<keyword evidence="4 8" id="KW-0812">Transmembrane</keyword>
<evidence type="ECO:0000313" key="9">
    <source>
        <dbReference type="EMBL" id="CEL91469.1"/>
    </source>
</evidence>
<dbReference type="InterPro" id="IPR007227">
    <property type="entry name" value="Cell_shape_determining_MreD"/>
</dbReference>
<feature type="transmembrane region" description="Helical" evidence="8">
    <location>
        <begin position="12"/>
        <end position="32"/>
    </location>
</feature>
<evidence type="ECO:0000256" key="8">
    <source>
        <dbReference type="SAM" id="Phobius"/>
    </source>
</evidence>
<comment type="subcellular location">
    <subcellularLocation>
        <location evidence="1">Cell membrane</location>
        <topology evidence="1">Multi-pass membrane protein</topology>
    </subcellularLocation>
</comment>
<comment type="similarity">
    <text evidence="2">Belongs to the MreD family.</text>
</comment>
<feature type="transmembrane region" description="Helical" evidence="8">
    <location>
        <begin position="138"/>
        <end position="161"/>
    </location>
</feature>
<keyword evidence="3" id="KW-1003">Cell membrane</keyword>
<reference evidence="9 10" key="1">
    <citation type="submission" date="2015-01" db="EMBL/GenBank/DDBJ databases">
        <authorList>
            <person name="Pelicic Vladimir"/>
        </authorList>
    </citation>
    <scope>NUCLEOTIDE SEQUENCE [LARGE SCALE GENOMIC DNA]</scope>
    <source>
        <strain evidence="9 10">2908</strain>
    </source>
</reference>
<evidence type="ECO:0000256" key="2">
    <source>
        <dbReference type="ARBA" id="ARBA00007776"/>
    </source>
</evidence>
<feature type="transmembrane region" description="Helical" evidence="8">
    <location>
        <begin position="61"/>
        <end position="87"/>
    </location>
</feature>
<evidence type="ECO:0000256" key="3">
    <source>
        <dbReference type="ARBA" id="ARBA00022475"/>
    </source>
</evidence>
<keyword evidence="5" id="KW-0133">Cell shape</keyword>
<evidence type="ECO:0000256" key="5">
    <source>
        <dbReference type="ARBA" id="ARBA00022960"/>
    </source>
</evidence>
<evidence type="ECO:0000256" key="1">
    <source>
        <dbReference type="ARBA" id="ARBA00004651"/>
    </source>
</evidence>
<keyword evidence="7 8" id="KW-0472">Membrane</keyword>
<dbReference type="EMBL" id="CDMW01000001">
    <property type="protein sequence ID" value="CEL91469.1"/>
    <property type="molecule type" value="Genomic_DNA"/>
</dbReference>
<sequence>MRDIKEHLLTPIILFFVLLIDGQISTFLANILPLQWHLVSHFIFIFMLFVSINLSKNYNILLFCCLGLIYDVYYFHTIGIALILFPLLSLLVCQSSSTMLLNKFTRFLSVLILVFLFELTSFAFAVFLNLSSLNLQDFVLSSLVPTILLNSLIFLIFQPIFEKIYL</sequence>
<name>A0A0B7GU16_STRSA</name>
<organism evidence="9 10">
    <name type="scientific">Streptococcus sanguinis</name>
    <dbReference type="NCBI Taxonomy" id="1305"/>
    <lineage>
        <taxon>Bacteria</taxon>
        <taxon>Bacillati</taxon>
        <taxon>Bacillota</taxon>
        <taxon>Bacilli</taxon>
        <taxon>Lactobacillales</taxon>
        <taxon>Streptococcaceae</taxon>
        <taxon>Streptococcus</taxon>
    </lineage>
</organism>
<dbReference type="NCBIfam" id="TIGR03426">
    <property type="entry name" value="shape_MreD"/>
    <property type="match status" value="1"/>
</dbReference>
<dbReference type="Proteomes" id="UP000183504">
    <property type="component" value="Unassembled WGS sequence"/>
</dbReference>
<protein>
    <submittedName>
        <fullName evidence="9">Rod shape-determining protein MreD</fullName>
    </submittedName>
</protein>
<dbReference type="GO" id="GO:0008360">
    <property type="term" value="P:regulation of cell shape"/>
    <property type="evidence" value="ECO:0007669"/>
    <property type="project" value="UniProtKB-KW"/>
</dbReference>
<accession>A0A0B7GU16</accession>
<evidence type="ECO:0000256" key="4">
    <source>
        <dbReference type="ARBA" id="ARBA00022692"/>
    </source>
</evidence>
<dbReference type="Pfam" id="PF04093">
    <property type="entry name" value="MreD"/>
    <property type="match status" value="1"/>
</dbReference>
<dbReference type="AlphaFoldDB" id="A0A0B7GU16"/>
<dbReference type="RefSeq" id="WP_002898854.1">
    <property type="nucleotide sequence ID" value="NZ_CDMW01000001.1"/>
</dbReference>
<evidence type="ECO:0000256" key="6">
    <source>
        <dbReference type="ARBA" id="ARBA00022989"/>
    </source>
</evidence>
<feature type="transmembrane region" description="Helical" evidence="8">
    <location>
        <begin position="107"/>
        <end position="131"/>
    </location>
</feature>
<keyword evidence="6 8" id="KW-1133">Transmembrane helix</keyword>